<dbReference type="InterPro" id="IPR052442">
    <property type="entry name" value="Env_Response_Regulator"/>
</dbReference>
<comment type="caution">
    <text evidence="6">The sequence shown here is derived from an EMBL/GenBank/DDBJ whole genome shotgun (WGS) entry which is preliminary data.</text>
</comment>
<dbReference type="Proteomes" id="UP000289738">
    <property type="component" value="Chromosome B10"/>
</dbReference>
<dbReference type="STRING" id="3818.A0A444XAE7"/>
<evidence type="ECO:0000256" key="2">
    <source>
        <dbReference type="PROSITE-ProRule" id="PRU00035"/>
    </source>
</evidence>
<dbReference type="Pfam" id="PF00439">
    <property type="entry name" value="Bromodomain"/>
    <property type="match status" value="1"/>
</dbReference>
<dbReference type="SUPFAM" id="SSF47370">
    <property type="entry name" value="Bromodomain"/>
    <property type="match status" value="1"/>
</dbReference>
<dbReference type="PRINTS" id="PR00503">
    <property type="entry name" value="BROMODOMAIN"/>
</dbReference>
<feature type="domain" description="Bromo" evidence="5">
    <location>
        <begin position="47"/>
        <end position="119"/>
    </location>
</feature>
<organism evidence="6 7">
    <name type="scientific">Arachis hypogaea</name>
    <name type="common">Peanut</name>
    <dbReference type="NCBI Taxonomy" id="3818"/>
    <lineage>
        <taxon>Eukaryota</taxon>
        <taxon>Viridiplantae</taxon>
        <taxon>Streptophyta</taxon>
        <taxon>Embryophyta</taxon>
        <taxon>Tracheophyta</taxon>
        <taxon>Spermatophyta</taxon>
        <taxon>Magnoliopsida</taxon>
        <taxon>eudicotyledons</taxon>
        <taxon>Gunneridae</taxon>
        <taxon>Pentapetalae</taxon>
        <taxon>rosids</taxon>
        <taxon>fabids</taxon>
        <taxon>Fabales</taxon>
        <taxon>Fabaceae</taxon>
        <taxon>Papilionoideae</taxon>
        <taxon>50 kb inversion clade</taxon>
        <taxon>dalbergioids sensu lato</taxon>
        <taxon>Dalbergieae</taxon>
        <taxon>Pterocarpus clade</taxon>
        <taxon>Arachis</taxon>
    </lineage>
</organism>
<dbReference type="PROSITE" id="PS50014">
    <property type="entry name" value="BROMODOMAIN_2"/>
    <property type="match status" value="1"/>
</dbReference>
<keyword evidence="1 2" id="KW-0103">Bromodomain</keyword>
<feature type="region of interest" description="Disordered" evidence="4">
    <location>
        <begin position="186"/>
        <end position="218"/>
    </location>
</feature>
<protein>
    <recommendedName>
        <fullName evidence="5">Bromo domain-containing protein</fullName>
    </recommendedName>
</protein>
<dbReference type="PANTHER" id="PTHR46136:SF19">
    <property type="entry name" value="TRANSCRIPTION FACTOR GTE12"/>
    <property type="match status" value="1"/>
</dbReference>
<reference evidence="6 7" key="1">
    <citation type="submission" date="2019-01" db="EMBL/GenBank/DDBJ databases">
        <title>Sequencing of cultivated peanut Arachis hypogaea provides insights into genome evolution and oil improvement.</title>
        <authorList>
            <person name="Chen X."/>
        </authorList>
    </citation>
    <scope>NUCLEOTIDE SEQUENCE [LARGE SCALE GENOMIC DNA]</scope>
    <source>
        <strain evidence="7">cv. Fuhuasheng</strain>
        <tissue evidence="6">Leaves</tissue>
    </source>
</reference>
<dbReference type="EMBL" id="SDMP01000020">
    <property type="protein sequence ID" value="RYQ86678.1"/>
    <property type="molecule type" value="Genomic_DNA"/>
</dbReference>
<evidence type="ECO:0000256" key="1">
    <source>
        <dbReference type="ARBA" id="ARBA00023117"/>
    </source>
</evidence>
<sequence length="312" mass="36025">MSDIEAVASLKRGAEAIECRKEKKQKMRRTMDLKASRQCSIILNVLSSHKHGWLFNQPVDPVLFQIPDYFDIITHPMDLGTIKSKLESNSYPFMEDFVADVRLTFCNSMIYYARGDEVYKIAMELSQIFEGKWEEFERSLNCEQDFGKSMNQENDTLSNKPPQRLARICYTPTFSATFRVIPRGMHKGSRGRVHKSGANKLERRGNRNSHLQKKSDADSIERARIEAQTKAAEKEFKRQENIEREVAIGLEKIKITADEKDKSLKELEMLSPQSPGWWMEDVNNLALSHQKCPIPYTHSDIAKHAFSKTRFS</sequence>
<feature type="coiled-coil region" evidence="3">
    <location>
        <begin position="220"/>
        <end position="270"/>
    </location>
</feature>
<evidence type="ECO:0000256" key="3">
    <source>
        <dbReference type="SAM" id="Coils"/>
    </source>
</evidence>
<dbReference type="PANTHER" id="PTHR46136">
    <property type="entry name" value="TRANSCRIPTION FACTOR GTE8"/>
    <property type="match status" value="1"/>
</dbReference>
<feature type="compositionally biased region" description="Basic residues" evidence="4">
    <location>
        <begin position="186"/>
        <end position="197"/>
    </location>
</feature>
<proteinExistence type="predicted"/>
<gene>
    <name evidence="6" type="ORF">Ahy_B10g106315</name>
</gene>
<dbReference type="InterPro" id="IPR001487">
    <property type="entry name" value="Bromodomain"/>
</dbReference>
<evidence type="ECO:0000313" key="7">
    <source>
        <dbReference type="Proteomes" id="UP000289738"/>
    </source>
</evidence>
<name>A0A444XAE7_ARAHY</name>
<evidence type="ECO:0000313" key="6">
    <source>
        <dbReference type="EMBL" id="RYQ86678.1"/>
    </source>
</evidence>
<dbReference type="InterPro" id="IPR036427">
    <property type="entry name" value="Bromodomain-like_sf"/>
</dbReference>
<evidence type="ECO:0000259" key="5">
    <source>
        <dbReference type="PROSITE" id="PS50014"/>
    </source>
</evidence>
<dbReference type="AlphaFoldDB" id="A0A444XAE7"/>
<keyword evidence="3" id="KW-0175">Coiled coil</keyword>
<evidence type="ECO:0000256" key="4">
    <source>
        <dbReference type="SAM" id="MobiDB-lite"/>
    </source>
</evidence>
<dbReference type="SMART" id="SM00297">
    <property type="entry name" value="BROMO"/>
    <property type="match status" value="1"/>
</dbReference>
<keyword evidence="7" id="KW-1185">Reference proteome</keyword>
<accession>A0A444XAE7</accession>
<dbReference type="Gene3D" id="1.20.920.10">
    <property type="entry name" value="Bromodomain-like"/>
    <property type="match status" value="1"/>
</dbReference>